<feature type="non-terminal residue" evidence="1">
    <location>
        <position position="206"/>
    </location>
</feature>
<name>A0AAV2PZT1_MEGNR</name>
<protein>
    <submittedName>
        <fullName evidence="1">Uncharacterized protein</fullName>
    </submittedName>
</protein>
<dbReference type="EMBL" id="CAXKWB010002844">
    <property type="protein sequence ID" value="CAL4067812.1"/>
    <property type="molecule type" value="Genomic_DNA"/>
</dbReference>
<proteinExistence type="predicted"/>
<sequence>YVVLGQCRFAVDVVDKQRSMQTIVSMVTIHHGLYSYHRCRSVSSHDLQNSLYLHSVVLGQCRFAVVVVDKQRSMQTIVSMVTIHHGLYSYHQYRSVSSHGLQNSLYLHSVVLGQCRFAVDVVDKQRSIQTIVSMVTIHHGLYSYHQYRSVSSHGLQNSLYLHYVVLGQCRFAVDVVDKQRSMQTIVSMVTIHHGLYSYHQCSSVSS</sequence>
<evidence type="ECO:0000313" key="2">
    <source>
        <dbReference type="Proteomes" id="UP001497623"/>
    </source>
</evidence>
<organism evidence="1 2">
    <name type="scientific">Meganyctiphanes norvegica</name>
    <name type="common">Northern krill</name>
    <name type="synonym">Thysanopoda norvegica</name>
    <dbReference type="NCBI Taxonomy" id="48144"/>
    <lineage>
        <taxon>Eukaryota</taxon>
        <taxon>Metazoa</taxon>
        <taxon>Ecdysozoa</taxon>
        <taxon>Arthropoda</taxon>
        <taxon>Crustacea</taxon>
        <taxon>Multicrustacea</taxon>
        <taxon>Malacostraca</taxon>
        <taxon>Eumalacostraca</taxon>
        <taxon>Eucarida</taxon>
        <taxon>Euphausiacea</taxon>
        <taxon>Euphausiidae</taxon>
        <taxon>Meganyctiphanes</taxon>
    </lineage>
</organism>
<accession>A0AAV2PZT1</accession>
<dbReference type="AlphaFoldDB" id="A0AAV2PZT1"/>
<feature type="non-terminal residue" evidence="1">
    <location>
        <position position="1"/>
    </location>
</feature>
<dbReference type="Proteomes" id="UP001497623">
    <property type="component" value="Unassembled WGS sequence"/>
</dbReference>
<gene>
    <name evidence="1" type="ORF">MNOR_LOCUS6756</name>
</gene>
<comment type="caution">
    <text evidence="1">The sequence shown here is derived from an EMBL/GenBank/DDBJ whole genome shotgun (WGS) entry which is preliminary data.</text>
</comment>
<reference evidence="1 2" key="1">
    <citation type="submission" date="2024-05" db="EMBL/GenBank/DDBJ databases">
        <authorList>
            <person name="Wallberg A."/>
        </authorList>
    </citation>
    <scope>NUCLEOTIDE SEQUENCE [LARGE SCALE GENOMIC DNA]</scope>
</reference>
<keyword evidence="2" id="KW-1185">Reference proteome</keyword>
<evidence type="ECO:0000313" key="1">
    <source>
        <dbReference type="EMBL" id="CAL4067812.1"/>
    </source>
</evidence>